<feature type="compositionally biased region" description="Polar residues" evidence="1">
    <location>
        <begin position="927"/>
        <end position="939"/>
    </location>
</feature>
<feature type="region of interest" description="Disordered" evidence="1">
    <location>
        <begin position="378"/>
        <end position="409"/>
    </location>
</feature>
<accession>A0AAV5MDZ4</accession>
<feature type="compositionally biased region" description="Polar residues" evidence="1">
    <location>
        <begin position="428"/>
        <end position="446"/>
    </location>
</feature>
<feature type="compositionally biased region" description="Low complexity" evidence="1">
    <location>
        <begin position="394"/>
        <end position="404"/>
    </location>
</feature>
<feature type="compositionally biased region" description="Basic and acidic residues" evidence="1">
    <location>
        <begin position="620"/>
        <end position="635"/>
    </location>
</feature>
<feature type="compositionally biased region" description="Basic and acidic residues" evidence="1">
    <location>
        <begin position="1124"/>
        <end position="1139"/>
    </location>
</feature>
<protein>
    <recommendedName>
        <fullName evidence="4">COP1-interacting protein 7</fullName>
    </recommendedName>
</protein>
<feature type="compositionally biased region" description="Polar residues" evidence="1">
    <location>
        <begin position="302"/>
        <end position="315"/>
    </location>
</feature>
<evidence type="ECO:0000256" key="1">
    <source>
        <dbReference type="SAM" id="MobiDB-lite"/>
    </source>
</evidence>
<feature type="compositionally biased region" description="Basic and acidic residues" evidence="1">
    <location>
        <begin position="651"/>
        <end position="660"/>
    </location>
</feature>
<feature type="region of interest" description="Disordered" evidence="1">
    <location>
        <begin position="858"/>
        <end position="1026"/>
    </location>
</feature>
<feature type="compositionally biased region" description="Acidic residues" evidence="1">
    <location>
        <begin position="1088"/>
        <end position="1113"/>
    </location>
</feature>
<feature type="region of interest" description="Disordered" evidence="1">
    <location>
        <begin position="1087"/>
        <end position="1187"/>
    </location>
</feature>
<feature type="region of interest" description="Disordered" evidence="1">
    <location>
        <begin position="620"/>
        <end position="795"/>
    </location>
</feature>
<feature type="region of interest" description="Disordered" evidence="1">
    <location>
        <begin position="278"/>
        <end position="315"/>
    </location>
</feature>
<reference evidence="2 3" key="1">
    <citation type="journal article" date="2021" name="Commun. Biol.">
        <title>The genome of Shorea leprosula (Dipterocarpaceae) highlights the ecological relevance of drought in aseasonal tropical rainforests.</title>
        <authorList>
            <person name="Ng K.K.S."/>
            <person name="Kobayashi M.J."/>
            <person name="Fawcett J.A."/>
            <person name="Hatakeyama M."/>
            <person name="Paape T."/>
            <person name="Ng C.H."/>
            <person name="Ang C.C."/>
            <person name="Tnah L.H."/>
            <person name="Lee C.T."/>
            <person name="Nishiyama T."/>
            <person name="Sese J."/>
            <person name="O'Brien M.J."/>
            <person name="Copetti D."/>
            <person name="Mohd Noor M.I."/>
            <person name="Ong R.C."/>
            <person name="Putra M."/>
            <person name="Sireger I.Z."/>
            <person name="Indrioko S."/>
            <person name="Kosugi Y."/>
            <person name="Izuno A."/>
            <person name="Isagi Y."/>
            <person name="Lee S.L."/>
            <person name="Shimizu K.K."/>
        </authorList>
    </citation>
    <scope>NUCLEOTIDE SEQUENCE [LARGE SCALE GENOMIC DNA]</scope>
    <source>
        <strain evidence="2">214</strain>
    </source>
</reference>
<feature type="compositionally biased region" description="Low complexity" evidence="1">
    <location>
        <begin position="1154"/>
        <end position="1168"/>
    </location>
</feature>
<feature type="compositionally biased region" description="Basic and acidic residues" evidence="1">
    <location>
        <begin position="858"/>
        <end position="883"/>
    </location>
</feature>
<feature type="region of interest" description="Disordered" evidence="1">
    <location>
        <begin position="426"/>
        <end position="446"/>
    </location>
</feature>
<feature type="compositionally biased region" description="Polar residues" evidence="1">
    <location>
        <begin position="946"/>
        <end position="968"/>
    </location>
</feature>
<feature type="compositionally biased region" description="Polar residues" evidence="1">
    <location>
        <begin position="684"/>
        <end position="708"/>
    </location>
</feature>
<feature type="region of interest" description="Disordered" evidence="1">
    <location>
        <begin position="1284"/>
        <end position="1359"/>
    </location>
</feature>
<comment type="caution">
    <text evidence="2">The sequence shown here is derived from an EMBL/GenBank/DDBJ whole genome shotgun (WGS) entry which is preliminary data.</text>
</comment>
<organism evidence="2 3">
    <name type="scientific">Rubroshorea leprosula</name>
    <dbReference type="NCBI Taxonomy" id="152421"/>
    <lineage>
        <taxon>Eukaryota</taxon>
        <taxon>Viridiplantae</taxon>
        <taxon>Streptophyta</taxon>
        <taxon>Embryophyta</taxon>
        <taxon>Tracheophyta</taxon>
        <taxon>Spermatophyta</taxon>
        <taxon>Magnoliopsida</taxon>
        <taxon>eudicotyledons</taxon>
        <taxon>Gunneridae</taxon>
        <taxon>Pentapetalae</taxon>
        <taxon>rosids</taxon>
        <taxon>malvids</taxon>
        <taxon>Malvales</taxon>
        <taxon>Dipterocarpaceae</taxon>
        <taxon>Rubroshorea</taxon>
    </lineage>
</organism>
<gene>
    <name evidence="2" type="ORF">SLEP1_g54561</name>
</gene>
<feature type="compositionally biased region" description="Polar residues" evidence="1">
    <location>
        <begin position="761"/>
        <end position="777"/>
    </location>
</feature>
<name>A0AAV5MDZ4_9ROSI</name>
<evidence type="ECO:0008006" key="4">
    <source>
        <dbReference type="Google" id="ProtNLM"/>
    </source>
</evidence>
<dbReference type="EMBL" id="BPVZ01000233">
    <property type="protein sequence ID" value="GKV47687.1"/>
    <property type="molecule type" value="Genomic_DNA"/>
</dbReference>
<dbReference type="PANTHER" id="PTHR31008:SF15">
    <property type="entry name" value="GPI-ANCHORED ADHESIN-LIKE PROTEIN"/>
    <property type="match status" value="1"/>
</dbReference>
<feature type="compositionally biased region" description="Polar residues" evidence="1">
    <location>
        <begin position="1169"/>
        <end position="1180"/>
    </location>
</feature>
<feature type="compositionally biased region" description="Polar residues" evidence="1">
    <location>
        <begin position="237"/>
        <end position="247"/>
    </location>
</feature>
<feature type="compositionally biased region" description="Basic and acidic residues" evidence="1">
    <location>
        <begin position="709"/>
        <end position="729"/>
    </location>
</feature>
<dbReference type="PANTHER" id="PTHR31008">
    <property type="entry name" value="COP1-INTERACTING PROTEIN-RELATED"/>
    <property type="match status" value="1"/>
</dbReference>
<evidence type="ECO:0000313" key="3">
    <source>
        <dbReference type="Proteomes" id="UP001054252"/>
    </source>
</evidence>
<dbReference type="Proteomes" id="UP001054252">
    <property type="component" value="Unassembled WGS sequence"/>
</dbReference>
<feature type="region of interest" description="Disordered" evidence="1">
    <location>
        <begin position="227"/>
        <end position="262"/>
    </location>
</feature>
<feature type="compositionally biased region" description="Basic and acidic residues" evidence="1">
    <location>
        <begin position="1296"/>
        <end position="1309"/>
    </location>
</feature>
<feature type="compositionally biased region" description="Basic and acidic residues" evidence="1">
    <location>
        <begin position="381"/>
        <end position="393"/>
    </location>
</feature>
<proteinExistence type="predicted"/>
<keyword evidence="3" id="KW-1185">Reference proteome</keyword>
<feature type="compositionally biased region" description="Polar residues" evidence="1">
    <location>
        <begin position="978"/>
        <end position="991"/>
    </location>
</feature>
<sequence length="1381" mass="152584">MKPGMPLDYAVFQLSPKRSRCELFVSSNGNIEKLAGGLVKPFVTHLKVAEEQIALAAQSIKLEVEKHKNTWFTKGTLERFVRFVSTPEVLESVNTFDAEMSQLEGARRMYSQGVGGQHSGEIGAGGTGLMATADATKRKLLRAIDVRLAAVQQDLTAACARASAAGFNPYTVSELQQFADQFGAHRLNEACMKFISLCQRRPDLISTWKPGASDQVVRASWESDMSIDDPAEDLRGSHNSNRTNQPLENKHQEHPAPSTMHTQRDNDQLIIPATFQQSKSSNTTQQHVHNQNHEEKAEGNVTEPSPIQMSQPTRRLSVQDRINLFENKQKENSNSGGKPIVVGKSAELRRLSSDVSSAPGAVEKGVLRRWSVASDMSIDLGNDKKDDSTDRDSPLCTPTSSSLSQAKSNDFLGLSEDKVSLVKVEPKNGSNRAGNSGLNDQGGQAQVGSLVGDDEDVGLKGQVNWKDNLGSQNNQFRSFLGKVEQVGAGDRGVSLENKKGSLAGGERSGLFNDIENSNMQLNKNASRVQIGDFRGRLGDAKAQDEFKDRVEAAESEDHPMAQARFRGSQHHNCSFSGQLEGGFGLKTREAHHKGTEADQLVPQPQWKSFTGGVEEAGKKELASLKKQPSKVEDAGVQRMKVQKQVSIGSEQTKKSQDRGNDGSSIYGNGKPLLPSKKGPESEESFGTPTVSEEQVQRVRQSRGNQELNNELKMKANELEKLFAEHKLRAPSDQFGSTRRGKPAEVQIDQEASPPYRKQPALDTSSAQLSDKNTTEMTETLAKFSTPPTKIVDNEEYGDTLGKNFSQIRFSDDSRGKFYEKYMQKRDAKLREEWGSKRAEKEAKLKAMQDTLERSRAEIKAKFSGSSERKDSVSSARQRVEKLRSFNFQSQREQHPVSSIQSEEDEDPSEFQDQKCYGQMKKPLPNKTMPSSTPCTTTASVPRLSGKVSSTSSGRRVQSDNPIAQSVPNFSDLRKENTKPSSATTKMTNRSQVRNHTRSKSSNEETTIVKEEKSRRSHSLRKSSAGQVEFMDSDGVVLAPLKSDKGQTDETFSDKFLKNVDTKTFLRKGNGSIKQLKASVTTEIQKDGEEFDELAFDADDSTEMAKEDDEEELETTAMEDCTDMDNGRSRRSQESDKLDNSESENGDSLRSLSQVDPASVAEVPSAVSSTFQTAVSRQDSPGESPISWNMRMHHPFSYSHETSDIDASLDSPIGSPASWNSHFLNQTEADATRMRKKWGSAQKPFLISNATHNQSRKDVTKGFKRLLKFGRKSRGTDSLMDWISATTSEGDDDTEDGRDSANRSSEDLRKSRMGFLQGHPSDDSFNESELNEQAQGLRSSIPAPPANFKLREDHMSGSSIKAPRSFFSLSTFRSKGSDSKLR</sequence>
<evidence type="ECO:0000313" key="2">
    <source>
        <dbReference type="EMBL" id="GKV47687.1"/>
    </source>
</evidence>
<feature type="compositionally biased region" description="Basic and acidic residues" evidence="1">
    <location>
        <begin position="1000"/>
        <end position="1013"/>
    </location>
</feature>
<feature type="compositionally biased region" description="Polar residues" evidence="1">
    <location>
        <begin position="278"/>
        <end position="289"/>
    </location>
</feature>
<feature type="compositionally biased region" description="Polar residues" evidence="1">
    <location>
        <begin position="885"/>
        <end position="900"/>
    </location>
</feature>